<organism evidence="2 3">
    <name type="scientific">Paenibacillus terreus</name>
    <dbReference type="NCBI Taxonomy" id="1387834"/>
    <lineage>
        <taxon>Bacteria</taxon>
        <taxon>Bacillati</taxon>
        <taxon>Bacillota</taxon>
        <taxon>Bacilli</taxon>
        <taxon>Bacillales</taxon>
        <taxon>Paenibacillaceae</taxon>
        <taxon>Paenibacillus</taxon>
    </lineage>
</organism>
<gene>
    <name evidence="2" type="ORF">ACE3NQ_00645</name>
</gene>
<dbReference type="PANTHER" id="PTHR14911:SF13">
    <property type="entry name" value="TRNA (GUANINE(6)-N2)-METHYLTRANSFERASE THUMP3"/>
    <property type="match status" value="1"/>
</dbReference>
<dbReference type="Gene3D" id="3.40.50.150">
    <property type="entry name" value="Vaccinia Virus protein VP39"/>
    <property type="match status" value="1"/>
</dbReference>
<dbReference type="Proteomes" id="UP001580407">
    <property type="component" value="Unassembled WGS sequence"/>
</dbReference>
<proteinExistence type="predicted"/>
<dbReference type="CDD" id="cd02440">
    <property type="entry name" value="AdoMet_MTases"/>
    <property type="match status" value="1"/>
</dbReference>
<sequence>MLRLFGTRPLTSMLVAADRLIDPDTSPFIRLRLDVLAAAGDLAELAAAAAELTVEEEDTFKVTFIKEGESTEDYTRQREIEREIGWRIRGKANMKEPDIVFGIVRLQGQWLLGRCVYSGRSWLDRRHKPQNYSTGLPVLAAKALVNLAAPYPEGRKLIDPCCGMGNVVIEGLMTGISIRGNDMNPLAVKGARVNLRHYGFPEELVTLGDMNLLEGHYDAAILDMPYNLCSVLPQPERDRMLASLRRLADEAVVVSIEPIREALLAAGWQIEAECRLYKGERAGMVREIYICR</sequence>
<dbReference type="GO" id="GO:0032259">
    <property type="term" value="P:methylation"/>
    <property type="evidence" value="ECO:0007669"/>
    <property type="project" value="UniProtKB-KW"/>
</dbReference>
<dbReference type="EMBL" id="JBHILM010000001">
    <property type="protein sequence ID" value="MFB5679417.1"/>
    <property type="molecule type" value="Genomic_DNA"/>
</dbReference>
<dbReference type="InterPro" id="IPR000241">
    <property type="entry name" value="RlmKL-like_Mtase"/>
</dbReference>
<accession>A0ABV5B156</accession>
<dbReference type="InterPro" id="IPR029063">
    <property type="entry name" value="SAM-dependent_MTases_sf"/>
</dbReference>
<dbReference type="GO" id="GO:0008168">
    <property type="term" value="F:methyltransferase activity"/>
    <property type="evidence" value="ECO:0007669"/>
    <property type="project" value="UniProtKB-KW"/>
</dbReference>
<evidence type="ECO:0000313" key="3">
    <source>
        <dbReference type="Proteomes" id="UP001580407"/>
    </source>
</evidence>
<dbReference type="PANTHER" id="PTHR14911">
    <property type="entry name" value="THUMP DOMAIN-CONTAINING"/>
    <property type="match status" value="1"/>
</dbReference>
<dbReference type="SUPFAM" id="SSF53335">
    <property type="entry name" value="S-adenosyl-L-methionine-dependent methyltransferases"/>
    <property type="match status" value="1"/>
</dbReference>
<evidence type="ECO:0000259" key="1">
    <source>
        <dbReference type="Pfam" id="PF01170"/>
    </source>
</evidence>
<protein>
    <submittedName>
        <fullName evidence="2">RNA methyltransferase</fullName>
    </submittedName>
</protein>
<keyword evidence="2" id="KW-0489">Methyltransferase</keyword>
<reference evidence="2 3" key="1">
    <citation type="submission" date="2024-09" db="EMBL/GenBank/DDBJ databases">
        <authorList>
            <person name="Ruan L."/>
        </authorList>
    </citation>
    <scope>NUCLEOTIDE SEQUENCE [LARGE SCALE GENOMIC DNA]</scope>
    <source>
        <strain evidence="2 3">D33</strain>
    </source>
</reference>
<feature type="domain" description="Ribosomal RNA large subunit methyltransferase K/L-like methyltransferase" evidence="1">
    <location>
        <begin position="126"/>
        <end position="226"/>
    </location>
</feature>
<dbReference type="RefSeq" id="WP_375523449.1">
    <property type="nucleotide sequence ID" value="NZ_JBHILM010000001.1"/>
</dbReference>
<dbReference type="Pfam" id="PF01170">
    <property type="entry name" value="UPF0020"/>
    <property type="match status" value="1"/>
</dbReference>
<comment type="caution">
    <text evidence="2">The sequence shown here is derived from an EMBL/GenBank/DDBJ whole genome shotgun (WGS) entry which is preliminary data.</text>
</comment>
<name>A0ABV5B156_9BACL</name>
<evidence type="ECO:0000313" key="2">
    <source>
        <dbReference type="EMBL" id="MFB5679417.1"/>
    </source>
</evidence>
<keyword evidence="3" id="KW-1185">Reference proteome</keyword>
<keyword evidence="2" id="KW-0808">Transferase</keyword>